<dbReference type="KEGG" id="tpla:ElP_19720"/>
<feature type="domain" description="EF-hand" evidence="4">
    <location>
        <begin position="373"/>
        <end position="408"/>
    </location>
</feature>
<dbReference type="EMBL" id="CP036426">
    <property type="protein sequence ID" value="QDV34090.1"/>
    <property type="molecule type" value="Genomic_DNA"/>
</dbReference>
<feature type="domain" description="EF-hand" evidence="4">
    <location>
        <begin position="156"/>
        <end position="191"/>
    </location>
</feature>
<dbReference type="Pfam" id="PF13202">
    <property type="entry name" value="EF-hand_5"/>
    <property type="match status" value="4"/>
</dbReference>
<evidence type="ECO:0000313" key="5">
    <source>
        <dbReference type="EMBL" id="QDV34090.1"/>
    </source>
</evidence>
<keyword evidence="6" id="KW-1185">Reference proteome</keyword>
<dbReference type="PROSITE" id="PS00018">
    <property type="entry name" value="EF_HAND_1"/>
    <property type="match status" value="5"/>
</dbReference>
<sequence length="549" mass="59142">MNRAIPAIAAWLTLAVAGPGGVLLAEKLPDTLFAVSPADEVLDLVVMADDHPIVVRYRISVGGVGHRLAFGEFIVRLHAYLDADGDGILSPEEVGGGSWGQLFADQPFDQGGRTTTSRGEDGPDADGDGRVSPDELGRHVREALGVEPLTISGGSPPDPRTERPFEHLDRDGDGRLDDDEIARASDRLVALDRDQDEWVVLDEMDPYSSNTRQFFGIRNSSVDPPSDHPFVVLDESSDRAEIAGRLLDRYDGDGDGRLDPGEFGLPVESTDPLDASGLARWLEDPAPHVEFKVELSTPGRARGPMVFERVAAAESIADRLGPPSDSPQVLDLGPVAVEFAASSGYNDFRSFLLQNFESGDADDSGSLDRSESGNGNIVSQLFDAADRDDDDTLSRSELVSYLDMHEAAFASRLSPAISDLGRSVYQSMDPDDDLRLSLREVLGVPGLLSARDRDGDGAVVLDEFPRRYRFSVGLGPGRSPNQAFSVASSRGRPSPSGKDGVPSWFSRMDRNGDGDVSRREFLGPLDLFDGLDRDGDGLLSAEDAARPVR</sequence>
<reference evidence="5 6" key="1">
    <citation type="submission" date="2019-02" db="EMBL/GenBank/DDBJ databases">
        <title>Deep-cultivation of Planctomycetes and their phenomic and genomic characterization uncovers novel biology.</title>
        <authorList>
            <person name="Wiegand S."/>
            <person name="Jogler M."/>
            <person name="Boedeker C."/>
            <person name="Pinto D."/>
            <person name="Vollmers J."/>
            <person name="Rivas-Marin E."/>
            <person name="Kohn T."/>
            <person name="Peeters S.H."/>
            <person name="Heuer A."/>
            <person name="Rast P."/>
            <person name="Oberbeckmann S."/>
            <person name="Bunk B."/>
            <person name="Jeske O."/>
            <person name="Meyerdierks A."/>
            <person name="Storesund J.E."/>
            <person name="Kallscheuer N."/>
            <person name="Luecker S."/>
            <person name="Lage O.M."/>
            <person name="Pohl T."/>
            <person name="Merkel B.J."/>
            <person name="Hornburger P."/>
            <person name="Mueller R.-W."/>
            <person name="Bruemmer F."/>
            <person name="Labrenz M."/>
            <person name="Spormann A.M."/>
            <person name="Op den Camp H."/>
            <person name="Overmann J."/>
            <person name="Amann R."/>
            <person name="Jetten M.S.M."/>
            <person name="Mascher T."/>
            <person name="Medema M.H."/>
            <person name="Devos D.P."/>
            <person name="Kaster A.-K."/>
            <person name="Ovreas L."/>
            <person name="Rohde M."/>
            <person name="Galperin M.Y."/>
            <person name="Jogler C."/>
        </authorList>
    </citation>
    <scope>NUCLEOTIDE SEQUENCE [LARGE SCALE GENOMIC DNA]</scope>
    <source>
        <strain evidence="5 6">ElP</strain>
    </source>
</reference>
<dbReference type="AlphaFoldDB" id="A0A518GZT3"/>
<dbReference type="GO" id="GO:0005509">
    <property type="term" value="F:calcium ion binding"/>
    <property type="evidence" value="ECO:0007669"/>
    <property type="project" value="InterPro"/>
</dbReference>
<dbReference type="RefSeq" id="WP_145268726.1">
    <property type="nucleotide sequence ID" value="NZ_CP036426.1"/>
</dbReference>
<accession>A0A518GZT3</accession>
<feature type="compositionally biased region" description="Basic and acidic residues" evidence="3">
    <location>
        <begin position="159"/>
        <end position="177"/>
    </location>
</feature>
<dbReference type="OrthoDB" id="260830at2"/>
<evidence type="ECO:0000313" key="6">
    <source>
        <dbReference type="Proteomes" id="UP000317835"/>
    </source>
</evidence>
<dbReference type="SUPFAM" id="SSF47473">
    <property type="entry name" value="EF-hand"/>
    <property type="match status" value="2"/>
</dbReference>
<gene>
    <name evidence="5" type="ORF">ElP_19720</name>
</gene>
<evidence type="ECO:0000256" key="3">
    <source>
        <dbReference type="SAM" id="MobiDB-lite"/>
    </source>
</evidence>
<dbReference type="SMART" id="SM00054">
    <property type="entry name" value="EFh"/>
    <property type="match status" value="5"/>
</dbReference>
<feature type="domain" description="EF-hand" evidence="4">
    <location>
        <begin position="496"/>
        <end position="531"/>
    </location>
</feature>
<dbReference type="Gene3D" id="1.10.238.10">
    <property type="entry name" value="EF-hand"/>
    <property type="match status" value="3"/>
</dbReference>
<dbReference type="InterPro" id="IPR002048">
    <property type="entry name" value="EF_hand_dom"/>
</dbReference>
<dbReference type="PROSITE" id="PS50222">
    <property type="entry name" value="EF_HAND_2"/>
    <property type="match status" value="4"/>
</dbReference>
<name>A0A518GZT3_9BACT</name>
<feature type="region of interest" description="Disordered" evidence="3">
    <location>
        <begin position="99"/>
        <end position="177"/>
    </location>
</feature>
<evidence type="ECO:0000256" key="2">
    <source>
        <dbReference type="ARBA" id="ARBA00022737"/>
    </source>
</evidence>
<keyword evidence="2" id="KW-0677">Repeat</keyword>
<dbReference type="PANTHER" id="PTHR10827">
    <property type="entry name" value="RETICULOCALBIN"/>
    <property type="match status" value="1"/>
</dbReference>
<feature type="compositionally biased region" description="Basic and acidic residues" evidence="3">
    <location>
        <begin position="507"/>
        <end position="521"/>
    </location>
</feature>
<feature type="region of interest" description="Disordered" evidence="3">
    <location>
        <begin position="481"/>
        <end position="549"/>
    </location>
</feature>
<protein>
    <submittedName>
        <fullName evidence="5">EF hand</fullName>
    </submittedName>
</protein>
<feature type="domain" description="EF-hand" evidence="4">
    <location>
        <begin position="238"/>
        <end position="273"/>
    </location>
</feature>
<feature type="compositionally biased region" description="Basic and acidic residues" evidence="3">
    <location>
        <begin position="127"/>
        <end position="144"/>
    </location>
</feature>
<dbReference type="PANTHER" id="PTHR10827:SF98">
    <property type="entry name" value="45 KDA CALCIUM-BINDING PROTEIN"/>
    <property type="match status" value="1"/>
</dbReference>
<keyword evidence="1" id="KW-0479">Metal-binding</keyword>
<dbReference type="InterPro" id="IPR018247">
    <property type="entry name" value="EF_Hand_1_Ca_BS"/>
</dbReference>
<evidence type="ECO:0000256" key="1">
    <source>
        <dbReference type="ARBA" id="ARBA00022723"/>
    </source>
</evidence>
<evidence type="ECO:0000259" key="4">
    <source>
        <dbReference type="PROSITE" id="PS50222"/>
    </source>
</evidence>
<organism evidence="5 6">
    <name type="scientific">Tautonia plasticadhaerens</name>
    <dbReference type="NCBI Taxonomy" id="2527974"/>
    <lineage>
        <taxon>Bacteria</taxon>
        <taxon>Pseudomonadati</taxon>
        <taxon>Planctomycetota</taxon>
        <taxon>Planctomycetia</taxon>
        <taxon>Isosphaerales</taxon>
        <taxon>Isosphaeraceae</taxon>
        <taxon>Tautonia</taxon>
    </lineage>
</organism>
<dbReference type="InterPro" id="IPR011992">
    <property type="entry name" value="EF-hand-dom_pair"/>
</dbReference>
<dbReference type="Proteomes" id="UP000317835">
    <property type="component" value="Chromosome"/>
</dbReference>
<proteinExistence type="predicted"/>